<feature type="transmembrane region" description="Helical" evidence="6">
    <location>
        <begin position="83"/>
        <end position="103"/>
    </location>
</feature>
<feature type="transmembrane region" description="Helical" evidence="6">
    <location>
        <begin position="25"/>
        <end position="46"/>
    </location>
</feature>
<dbReference type="EMBL" id="BMYT01000003">
    <property type="protein sequence ID" value="GGX15547.1"/>
    <property type="molecule type" value="Genomic_DNA"/>
</dbReference>
<reference evidence="8" key="1">
    <citation type="journal article" date="2019" name="Int. J. Syst. Evol. Microbiol.">
        <title>The Global Catalogue of Microorganisms (GCM) 10K type strain sequencing project: providing services to taxonomists for standard genome sequencing and annotation.</title>
        <authorList>
            <consortium name="The Broad Institute Genomics Platform"/>
            <consortium name="The Broad Institute Genome Sequencing Center for Infectious Disease"/>
            <person name="Wu L."/>
            <person name="Ma J."/>
        </authorList>
    </citation>
    <scope>NUCLEOTIDE SEQUENCE [LARGE SCALE GENOMIC DNA]</scope>
    <source>
        <strain evidence="8">KCTC 23916</strain>
    </source>
</reference>
<proteinExistence type="predicted"/>
<dbReference type="PANTHER" id="PTHR33931:SF2">
    <property type="entry name" value="HOLIN-LIKE PROTEIN CIDA"/>
    <property type="match status" value="1"/>
</dbReference>
<dbReference type="Proteomes" id="UP000620127">
    <property type="component" value="Unassembled WGS sequence"/>
</dbReference>
<evidence type="ECO:0000256" key="4">
    <source>
        <dbReference type="ARBA" id="ARBA00022989"/>
    </source>
</evidence>
<dbReference type="InterPro" id="IPR005538">
    <property type="entry name" value="LrgA/CidA"/>
</dbReference>
<dbReference type="Pfam" id="PF03788">
    <property type="entry name" value="LrgA"/>
    <property type="match status" value="1"/>
</dbReference>
<evidence type="ECO:0000256" key="2">
    <source>
        <dbReference type="ARBA" id="ARBA00022475"/>
    </source>
</evidence>
<evidence type="ECO:0000256" key="1">
    <source>
        <dbReference type="ARBA" id="ARBA00004651"/>
    </source>
</evidence>
<keyword evidence="7" id="KW-0378">Hydrolase</keyword>
<evidence type="ECO:0000256" key="6">
    <source>
        <dbReference type="SAM" id="Phobius"/>
    </source>
</evidence>
<evidence type="ECO:0000313" key="7">
    <source>
        <dbReference type="EMBL" id="GGX15547.1"/>
    </source>
</evidence>
<keyword evidence="8" id="KW-1185">Reference proteome</keyword>
<sequence>MFYTLAVLLLFQCVGELIALGLALSIPGSVIGMVLLFFALLVSPRLMEKVEESSHHILKHMSLFFIPAGVGIMVSAAGVMQHWLAVVIAIISSTLLTLAITAISMRCLMNSTPPAIDEVMADKPSTPSRLDQ</sequence>
<dbReference type="RefSeq" id="WP_189346198.1">
    <property type="nucleotide sequence ID" value="NZ_BMYT01000003.1"/>
</dbReference>
<accession>A0ABQ2XG74</accession>
<protein>
    <submittedName>
        <fullName evidence="7">Murein hydrolase transporter LrgA</fullName>
    </submittedName>
</protein>
<evidence type="ECO:0000256" key="5">
    <source>
        <dbReference type="ARBA" id="ARBA00023136"/>
    </source>
</evidence>
<evidence type="ECO:0000256" key="3">
    <source>
        <dbReference type="ARBA" id="ARBA00022692"/>
    </source>
</evidence>
<evidence type="ECO:0000313" key="8">
    <source>
        <dbReference type="Proteomes" id="UP000620127"/>
    </source>
</evidence>
<organism evidence="7 8">
    <name type="scientific">Undibacterium macrobrachii</name>
    <dbReference type="NCBI Taxonomy" id="1119058"/>
    <lineage>
        <taxon>Bacteria</taxon>
        <taxon>Pseudomonadati</taxon>
        <taxon>Pseudomonadota</taxon>
        <taxon>Betaproteobacteria</taxon>
        <taxon>Burkholderiales</taxon>
        <taxon>Oxalobacteraceae</taxon>
        <taxon>Undibacterium</taxon>
    </lineage>
</organism>
<gene>
    <name evidence="7" type="ORF">GCM10011282_22380</name>
</gene>
<dbReference type="PANTHER" id="PTHR33931">
    <property type="entry name" value="HOLIN-LIKE PROTEIN CIDA-RELATED"/>
    <property type="match status" value="1"/>
</dbReference>
<comment type="caution">
    <text evidence="7">The sequence shown here is derived from an EMBL/GenBank/DDBJ whole genome shotgun (WGS) entry which is preliminary data.</text>
</comment>
<keyword evidence="4 6" id="KW-1133">Transmembrane helix</keyword>
<feature type="transmembrane region" description="Helical" evidence="6">
    <location>
        <begin position="58"/>
        <end position="77"/>
    </location>
</feature>
<keyword evidence="3 6" id="KW-0812">Transmembrane</keyword>
<comment type="subcellular location">
    <subcellularLocation>
        <location evidence="1">Cell membrane</location>
        <topology evidence="1">Multi-pass membrane protein</topology>
    </subcellularLocation>
</comment>
<name>A0ABQ2XG74_9BURK</name>
<keyword evidence="2" id="KW-1003">Cell membrane</keyword>
<dbReference type="GO" id="GO:0016787">
    <property type="term" value="F:hydrolase activity"/>
    <property type="evidence" value="ECO:0007669"/>
    <property type="project" value="UniProtKB-KW"/>
</dbReference>
<keyword evidence="5 6" id="KW-0472">Membrane</keyword>